<dbReference type="GeneID" id="92362685"/>
<dbReference type="InterPro" id="IPR036873">
    <property type="entry name" value="Rhodanese-like_dom_sf"/>
</dbReference>
<name>A0A836HXH7_9TRYP</name>
<dbReference type="SMART" id="SM00450">
    <property type="entry name" value="RHOD"/>
    <property type="match status" value="1"/>
</dbReference>
<reference evidence="3" key="2">
    <citation type="journal article" date="2021" name="Sci. Data">
        <title>Chromosome-scale genome sequencing, assembly and annotation of six genomes from subfamily Leishmaniinae.</title>
        <authorList>
            <person name="Almutairi H."/>
            <person name="Urbaniak M.D."/>
            <person name="Bates M.D."/>
            <person name="Jariyapan N."/>
            <person name="Kwakye-Nuako G."/>
            <person name="Thomaz Soccol V."/>
            <person name="Al-Salem W.S."/>
            <person name="Dillon R.J."/>
            <person name="Bates P.A."/>
            <person name="Gatherer D."/>
        </authorList>
    </citation>
    <scope>NUCLEOTIDE SEQUENCE [LARGE SCALE GENOMIC DNA]</scope>
</reference>
<sequence length="150" mass="16257">MLGRTWCARRYVSIDQVANIVKAKQSCCDAARNIQLIDVRSTAEVAATGIIPFAINIPLPILRDVLSPESILKDDEFEFFFGGSRPVQGVTQIVLYCAHGVRSSVACELAEELGFENAGNFSGSWAQWYSAYGPSSTSAAPPESSQTPPR</sequence>
<organism evidence="2 3">
    <name type="scientific">Leishmania orientalis</name>
    <dbReference type="NCBI Taxonomy" id="2249476"/>
    <lineage>
        <taxon>Eukaryota</taxon>
        <taxon>Discoba</taxon>
        <taxon>Euglenozoa</taxon>
        <taxon>Kinetoplastea</taxon>
        <taxon>Metakinetoplastina</taxon>
        <taxon>Trypanosomatida</taxon>
        <taxon>Trypanosomatidae</taxon>
        <taxon>Leishmaniinae</taxon>
        <taxon>Leishmania</taxon>
    </lineage>
</organism>
<dbReference type="GO" id="GO:0004792">
    <property type="term" value="F:thiosulfate-cyanide sulfurtransferase activity"/>
    <property type="evidence" value="ECO:0007669"/>
    <property type="project" value="TreeGrafter"/>
</dbReference>
<gene>
    <name evidence="2" type="ORF">LSCM4_06839</name>
</gene>
<accession>A0A836HXH7</accession>
<protein>
    <recommendedName>
        <fullName evidence="1">Rhodanese domain-containing protein</fullName>
    </recommendedName>
</protein>
<comment type="caution">
    <text evidence="2">The sequence shown here is derived from an EMBL/GenBank/DDBJ whole genome shotgun (WGS) entry which is preliminary data.</text>
</comment>
<keyword evidence="3" id="KW-1185">Reference proteome</keyword>
<dbReference type="AlphaFoldDB" id="A0A836HXH7"/>
<reference evidence="3" key="1">
    <citation type="journal article" date="2021" name="Microbiol. Resour. Announc.">
        <title>LGAAP: Leishmaniinae Genome Assembly and Annotation Pipeline.</title>
        <authorList>
            <person name="Almutairi H."/>
            <person name="Urbaniak M.D."/>
            <person name="Bates M.D."/>
            <person name="Jariyapan N."/>
            <person name="Kwakye-Nuako G."/>
            <person name="Thomaz-Soccol V."/>
            <person name="Al-Salem W.S."/>
            <person name="Dillon R.J."/>
            <person name="Bates P.A."/>
            <person name="Gatherer D."/>
        </authorList>
    </citation>
    <scope>NUCLEOTIDE SEQUENCE [LARGE SCALE GENOMIC DNA]</scope>
</reference>
<dbReference type="SMR" id="A0A836HXH7"/>
<dbReference type="PANTHER" id="PTHR44086">
    <property type="entry name" value="THIOSULFATE SULFURTRANSFERASE RDL2, MITOCHONDRIAL-RELATED"/>
    <property type="match status" value="1"/>
</dbReference>
<dbReference type="InterPro" id="IPR001763">
    <property type="entry name" value="Rhodanese-like_dom"/>
</dbReference>
<dbReference type="SUPFAM" id="SSF52821">
    <property type="entry name" value="Rhodanese/Cell cycle control phosphatase"/>
    <property type="match status" value="1"/>
</dbReference>
<dbReference type="PROSITE" id="PS50206">
    <property type="entry name" value="RHODANESE_3"/>
    <property type="match status" value="1"/>
</dbReference>
<evidence type="ECO:0000313" key="2">
    <source>
        <dbReference type="EMBL" id="KAG5486131.1"/>
    </source>
</evidence>
<dbReference type="GO" id="GO:0005739">
    <property type="term" value="C:mitochondrion"/>
    <property type="evidence" value="ECO:0007669"/>
    <property type="project" value="TreeGrafter"/>
</dbReference>
<dbReference type="RefSeq" id="XP_067065462.1">
    <property type="nucleotide sequence ID" value="XM_067208751.1"/>
</dbReference>
<proteinExistence type="predicted"/>
<evidence type="ECO:0000313" key="3">
    <source>
        <dbReference type="Proteomes" id="UP000674143"/>
    </source>
</evidence>
<feature type="domain" description="Rhodanese" evidence="1">
    <location>
        <begin position="30"/>
        <end position="137"/>
    </location>
</feature>
<dbReference type="Proteomes" id="UP000674143">
    <property type="component" value="Unassembled WGS sequence"/>
</dbReference>
<evidence type="ECO:0000259" key="1">
    <source>
        <dbReference type="PROSITE" id="PS50206"/>
    </source>
</evidence>
<dbReference type="Gene3D" id="3.40.250.10">
    <property type="entry name" value="Rhodanese-like domain"/>
    <property type="match status" value="1"/>
</dbReference>
<dbReference type="KEGG" id="loi:92362685"/>
<dbReference type="Pfam" id="PF00581">
    <property type="entry name" value="Rhodanese"/>
    <property type="match status" value="1"/>
</dbReference>
<dbReference type="PANTHER" id="PTHR44086:SF10">
    <property type="entry name" value="THIOSULFATE SULFURTRANSFERASE_RHODANESE-LIKE DOMAIN-CONTAINING PROTEIN 3"/>
    <property type="match status" value="1"/>
</dbReference>
<dbReference type="EMBL" id="JAFHLR010000009">
    <property type="protein sequence ID" value="KAG5486131.1"/>
    <property type="molecule type" value="Genomic_DNA"/>
</dbReference>